<feature type="compositionally biased region" description="Low complexity" evidence="1">
    <location>
        <begin position="164"/>
        <end position="175"/>
    </location>
</feature>
<feature type="compositionally biased region" description="Low complexity" evidence="1">
    <location>
        <begin position="289"/>
        <end position="308"/>
    </location>
</feature>
<dbReference type="Proteomes" id="UP000799772">
    <property type="component" value="Unassembled WGS sequence"/>
</dbReference>
<feature type="compositionally biased region" description="Polar residues" evidence="1">
    <location>
        <begin position="176"/>
        <end position="185"/>
    </location>
</feature>
<organism evidence="2 3">
    <name type="scientific">Rhizodiscina lignyota</name>
    <dbReference type="NCBI Taxonomy" id="1504668"/>
    <lineage>
        <taxon>Eukaryota</taxon>
        <taxon>Fungi</taxon>
        <taxon>Dikarya</taxon>
        <taxon>Ascomycota</taxon>
        <taxon>Pezizomycotina</taxon>
        <taxon>Dothideomycetes</taxon>
        <taxon>Pleosporomycetidae</taxon>
        <taxon>Aulographales</taxon>
        <taxon>Rhizodiscinaceae</taxon>
        <taxon>Rhizodiscina</taxon>
    </lineage>
</organism>
<feature type="region of interest" description="Disordered" evidence="1">
    <location>
        <begin position="284"/>
        <end position="308"/>
    </location>
</feature>
<gene>
    <name evidence="2" type="ORF">NA57DRAFT_54652</name>
</gene>
<feature type="region of interest" description="Disordered" evidence="1">
    <location>
        <begin position="137"/>
        <end position="216"/>
    </location>
</feature>
<evidence type="ECO:0000256" key="1">
    <source>
        <dbReference type="SAM" id="MobiDB-lite"/>
    </source>
</evidence>
<sequence>MRREQRVADRLYTHLFPRPGPSDPPNFNAHLNMNLVAEVRIETQRFYGGLETVEARYPGLNYTHPPHIKRLSYFPHHARLFQTFKELGLTHNEILTLCRWEGTLWARQRYEKDEGVKVEDTTGTEIKPWQPQIKKEVEVEQKVAGRRTSRPVVRRSHTSSQRVQQQNAASIASQSTPLVQVTTQEVPAPTASDVEMRDEPDAASSQGSTEGSAPTALPTDAFQRMQALARLRAQGESIDAMDPDFEQYLKDTAEASTSSSQGMLSLGELSDYQAAQQTIASVMSTVAQSHGAASSDTTSGASSELDVL</sequence>
<comment type="caution">
    <text evidence="2">The sequence shown here is derived from an EMBL/GenBank/DDBJ whole genome shotgun (WGS) entry which is preliminary data.</text>
</comment>
<proteinExistence type="predicted"/>
<evidence type="ECO:0000313" key="2">
    <source>
        <dbReference type="EMBL" id="KAF2100573.1"/>
    </source>
</evidence>
<feature type="compositionally biased region" description="Basic residues" evidence="1">
    <location>
        <begin position="144"/>
        <end position="157"/>
    </location>
</feature>
<dbReference type="AlphaFoldDB" id="A0A9P4M7L8"/>
<feature type="compositionally biased region" description="Polar residues" evidence="1">
    <location>
        <begin position="203"/>
        <end position="212"/>
    </location>
</feature>
<name>A0A9P4M7L8_9PEZI</name>
<accession>A0A9P4M7L8</accession>
<dbReference type="OrthoDB" id="4106209at2759"/>
<reference evidence="2" key="1">
    <citation type="journal article" date="2020" name="Stud. Mycol.">
        <title>101 Dothideomycetes genomes: a test case for predicting lifestyles and emergence of pathogens.</title>
        <authorList>
            <person name="Haridas S."/>
            <person name="Albert R."/>
            <person name="Binder M."/>
            <person name="Bloem J."/>
            <person name="Labutti K."/>
            <person name="Salamov A."/>
            <person name="Andreopoulos B."/>
            <person name="Baker S."/>
            <person name="Barry K."/>
            <person name="Bills G."/>
            <person name="Bluhm B."/>
            <person name="Cannon C."/>
            <person name="Castanera R."/>
            <person name="Culley D."/>
            <person name="Daum C."/>
            <person name="Ezra D."/>
            <person name="Gonzalez J."/>
            <person name="Henrissat B."/>
            <person name="Kuo A."/>
            <person name="Liang C."/>
            <person name="Lipzen A."/>
            <person name="Lutzoni F."/>
            <person name="Magnuson J."/>
            <person name="Mondo S."/>
            <person name="Nolan M."/>
            <person name="Ohm R."/>
            <person name="Pangilinan J."/>
            <person name="Park H.-J."/>
            <person name="Ramirez L."/>
            <person name="Alfaro M."/>
            <person name="Sun H."/>
            <person name="Tritt A."/>
            <person name="Yoshinaga Y."/>
            <person name="Zwiers L.-H."/>
            <person name="Turgeon B."/>
            <person name="Goodwin S."/>
            <person name="Spatafora J."/>
            <person name="Crous P."/>
            <person name="Grigoriev I."/>
        </authorList>
    </citation>
    <scope>NUCLEOTIDE SEQUENCE</scope>
    <source>
        <strain evidence="2">CBS 133067</strain>
    </source>
</reference>
<evidence type="ECO:0000313" key="3">
    <source>
        <dbReference type="Proteomes" id="UP000799772"/>
    </source>
</evidence>
<keyword evidence="3" id="KW-1185">Reference proteome</keyword>
<dbReference type="EMBL" id="ML978124">
    <property type="protein sequence ID" value="KAF2100573.1"/>
    <property type="molecule type" value="Genomic_DNA"/>
</dbReference>
<protein>
    <submittedName>
        <fullName evidence="2">Uncharacterized protein</fullName>
    </submittedName>
</protein>